<keyword evidence="3" id="KW-1185">Reference proteome</keyword>
<accession>W6K459</accession>
<proteinExistence type="predicted"/>
<dbReference type="AlphaFoldDB" id="W6K459"/>
<protein>
    <submittedName>
        <fullName evidence="2">Uncharacterized protein</fullName>
    </submittedName>
</protein>
<dbReference type="EMBL" id="CAJA01000384">
    <property type="protein sequence ID" value="CCH74444.1"/>
    <property type="molecule type" value="Genomic_DNA"/>
</dbReference>
<organism evidence="2 3">
    <name type="scientific">Nostocoides australiense Ben110</name>
    <dbReference type="NCBI Taxonomy" id="1193182"/>
    <lineage>
        <taxon>Bacteria</taxon>
        <taxon>Bacillati</taxon>
        <taxon>Actinomycetota</taxon>
        <taxon>Actinomycetes</taxon>
        <taxon>Micrococcales</taxon>
        <taxon>Intrasporangiaceae</taxon>
        <taxon>Nostocoides</taxon>
    </lineage>
</organism>
<dbReference type="RefSeq" id="WP_048699805.1">
    <property type="nucleotide sequence ID" value="NZ_HG764815.1"/>
</dbReference>
<dbReference type="OrthoDB" id="5191973at2"/>
<evidence type="ECO:0000313" key="3">
    <source>
        <dbReference type="Proteomes" id="UP000035763"/>
    </source>
</evidence>
<feature type="compositionally biased region" description="Basic and acidic residues" evidence="1">
    <location>
        <begin position="17"/>
        <end position="30"/>
    </location>
</feature>
<reference evidence="2 3" key="1">
    <citation type="journal article" date="2013" name="ISME J.">
        <title>A metabolic model for members of the genus Tetrasphaera involved in enhanced biological phosphorus removal.</title>
        <authorList>
            <person name="Kristiansen R."/>
            <person name="Nguyen H.T.T."/>
            <person name="Saunders A.M."/>
            <person name="Nielsen J.L."/>
            <person name="Wimmer R."/>
            <person name="Le V.Q."/>
            <person name="McIlroy S.J."/>
            <person name="Petrovski S."/>
            <person name="Seviour R.J."/>
            <person name="Calteau A."/>
            <person name="Nielsen K.L."/>
            <person name="Nielsen P.H."/>
        </authorList>
    </citation>
    <scope>NUCLEOTIDE SEQUENCE [LARGE SCALE GENOMIC DNA]</scope>
    <source>
        <strain evidence="2 3">Ben110</strain>
    </source>
</reference>
<comment type="caution">
    <text evidence="2">The sequence shown here is derived from an EMBL/GenBank/DDBJ whole genome shotgun (WGS) entry which is preliminary data.</text>
</comment>
<dbReference type="Proteomes" id="UP000035763">
    <property type="component" value="Unassembled WGS sequence"/>
</dbReference>
<sequence length="97" mass="10419">MSRSGQAGPPARAGIPLKDRPVNGVAREEPAPDAAPARQRWCVVNHPVHGLAQGLVLQWAQDQRGWVALVVFVLEQAGGDVTVQEWLPADRLRPASA</sequence>
<name>W6K459_9MICO</name>
<evidence type="ECO:0000256" key="1">
    <source>
        <dbReference type="SAM" id="MobiDB-lite"/>
    </source>
</evidence>
<feature type="region of interest" description="Disordered" evidence="1">
    <location>
        <begin position="1"/>
        <end position="37"/>
    </location>
</feature>
<evidence type="ECO:0000313" key="2">
    <source>
        <dbReference type="EMBL" id="CCH74444.1"/>
    </source>
</evidence>
<gene>
    <name evidence="2" type="ORF">BN11_4440004</name>
</gene>